<dbReference type="Gene3D" id="3.40.50.300">
    <property type="entry name" value="P-loop containing nucleotide triphosphate hydrolases"/>
    <property type="match status" value="1"/>
</dbReference>
<dbReference type="Proteomes" id="UP000271162">
    <property type="component" value="Unassembled WGS sequence"/>
</dbReference>
<reference evidence="1 2" key="2">
    <citation type="submission" date="2018-11" db="EMBL/GenBank/DDBJ databases">
        <authorList>
            <consortium name="Pathogen Informatics"/>
        </authorList>
    </citation>
    <scope>NUCLEOTIDE SEQUENCE [LARGE SCALE GENOMIC DNA]</scope>
</reference>
<name>A0A0N4XN52_NIPBR</name>
<evidence type="ECO:0000313" key="1">
    <source>
        <dbReference type="EMBL" id="VDL67544.1"/>
    </source>
</evidence>
<organism evidence="3">
    <name type="scientific">Nippostrongylus brasiliensis</name>
    <name type="common">Rat hookworm</name>
    <dbReference type="NCBI Taxonomy" id="27835"/>
    <lineage>
        <taxon>Eukaryota</taxon>
        <taxon>Metazoa</taxon>
        <taxon>Ecdysozoa</taxon>
        <taxon>Nematoda</taxon>
        <taxon>Chromadorea</taxon>
        <taxon>Rhabditida</taxon>
        <taxon>Rhabditina</taxon>
        <taxon>Rhabditomorpha</taxon>
        <taxon>Strongyloidea</taxon>
        <taxon>Heligmosomidae</taxon>
        <taxon>Nippostrongylus</taxon>
    </lineage>
</organism>
<dbReference type="EMBL" id="UYSL01006629">
    <property type="protein sequence ID" value="VDL67544.1"/>
    <property type="molecule type" value="Genomic_DNA"/>
</dbReference>
<keyword evidence="2" id="KW-1185">Reference proteome</keyword>
<dbReference type="InterPro" id="IPR027417">
    <property type="entry name" value="P-loop_NTPase"/>
</dbReference>
<evidence type="ECO:0000313" key="3">
    <source>
        <dbReference type="WBParaSite" id="NBR_0000395401-mRNA-1"/>
    </source>
</evidence>
<dbReference type="SUPFAM" id="SSF52540">
    <property type="entry name" value="P-loop containing nucleoside triphosphate hydrolases"/>
    <property type="match status" value="1"/>
</dbReference>
<sequence length="84" mass="9512">MTMAAVVGLEDSLDKKPSSLDETSKRLLALATTLVGDTRIILLDEPFEGLDLEGREAYRRVLDSQKENRFDKDMSLILARFHNM</sequence>
<dbReference type="WBParaSite" id="NBR_0000395401-mRNA-1">
    <property type="protein sequence ID" value="NBR_0000395401-mRNA-1"/>
    <property type="gene ID" value="NBR_0000395401"/>
</dbReference>
<accession>A0A0N4XN52</accession>
<proteinExistence type="predicted"/>
<gene>
    <name evidence="1" type="ORF">NBR_LOCUS3955</name>
</gene>
<evidence type="ECO:0000313" key="2">
    <source>
        <dbReference type="Proteomes" id="UP000271162"/>
    </source>
</evidence>
<dbReference type="AlphaFoldDB" id="A0A0N4XN52"/>
<protein>
    <submittedName>
        <fullName evidence="3">ABC transporter domain-containing protein</fullName>
    </submittedName>
</protein>
<reference evidence="3" key="1">
    <citation type="submission" date="2017-02" db="UniProtKB">
        <authorList>
            <consortium name="WormBaseParasite"/>
        </authorList>
    </citation>
    <scope>IDENTIFICATION</scope>
</reference>